<dbReference type="PANTHER" id="PTHR31689">
    <property type="entry name" value="DIAMINOPIMELATE EPIMERASE, CHLOROPLASTIC"/>
    <property type="match status" value="1"/>
</dbReference>
<dbReference type="InterPro" id="IPR018510">
    <property type="entry name" value="DAP_epimerase_AS"/>
</dbReference>
<feature type="site" description="Could be important to modulate the pK values of the two catalytic cysteine residues" evidence="9">
    <location>
        <position position="210"/>
    </location>
</feature>
<feature type="active site" description="Proton donor" evidence="9">
    <location>
        <position position="75"/>
    </location>
</feature>
<comment type="catalytic activity">
    <reaction evidence="8 9">
        <text>(2S,6S)-2,6-diaminopimelate = meso-2,6-diaminopimelate</text>
        <dbReference type="Rhea" id="RHEA:15393"/>
        <dbReference type="ChEBI" id="CHEBI:57609"/>
        <dbReference type="ChEBI" id="CHEBI:57791"/>
        <dbReference type="EC" id="5.1.1.7"/>
    </reaction>
</comment>
<dbReference type="EMBL" id="CP000712">
    <property type="protein sequence ID" value="ABQ81255.1"/>
    <property type="molecule type" value="Genomic_DNA"/>
</dbReference>
<evidence type="ECO:0000256" key="2">
    <source>
        <dbReference type="ARBA" id="ARBA00010219"/>
    </source>
</evidence>
<feature type="binding site" evidence="9">
    <location>
        <position position="46"/>
    </location>
    <ligand>
        <name>substrate</name>
    </ligand>
</feature>
<keyword evidence="6 9" id="KW-0457">Lysine biosynthesis</keyword>
<dbReference type="NCBIfam" id="TIGR00652">
    <property type="entry name" value="DapF"/>
    <property type="match status" value="1"/>
</dbReference>
<protein>
    <recommendedName>
        <fullName evidence="3 9">Diaminopimelate epimerase</fullName>
        <shortName evidence="9">DAP epimerase</shortName>
        <ecNumber evidence="3 9">5.1.1.7</ecNumber>
    </recommendedName>
    <alternativeName>
        <fullName evidence="9">PLP-independent amino acid racemase</fullName>
    </alternativeName>
</protein>
<evidence type="ECO:0000256" key="1">
    <source>
        <dbReference type="ARBA" id="ARBA00005196"/>
    </source>
</evidence>
<reference evidence="11" key="1">
    <citation type="submission" date="2007-05" db="EMBL/GenBank/DDBJ databases">
        <title>Complete sequence of Pseudomonas putida F1.</title>
        <authorList>
            <consortium name="US DOE Joint Genome Institute"/>
            <person name="Copeland A."/>
            <person name="Lucas S."/>
            <person name="Lapidus A."/>
            <person name="Barry K."/>
            <person name="Detter J.C."/>
            <person name="Glavina del Rio T."/>
            <person name="Hammon N."/>
            <person name="Israni S."/>
            <person name="Dalin E."/>
            <person name="Tice H."/>
            <person name="Pitluck S."/>
            <person name="Chain P."/>
            <person name="Malfatti S."/>
            <person name="Shin M."/>
            <person name="Vergez L."/>
            <person name="Schmutz J."/>
            <person name="Larimer F."/>
            <person name="Land M."/>
            <person name="Hauser L."/>
            <person name="Kyrpides N."/>
            <person name="Lykidis A."/>
            <person name="Parales R."/>
            <person name="Richardson P."/>
        </authorList>
    </citation>
    <scope>NUCLEOTIDE SEQUENCE [LARGE SCALE GENOMIC DNA]</scope>
    <source>
        <strain evidence="11">F1</strain>
    </source>
</reference>
<keyword evidence="7 9" id="KW-0413">Isomerase</keyword>
<dbReference type="Gene3D" id="3.10.310.10">
    <property type="entry name" value="Diaminopimelate Epimerase, Chain A, domain 1"/>
    <property type="match status" value="2"/>
</dbReference>
<comment type="similarity">
    <text evidence="2 9">Belongs to the diaminopimelate epimerase family.</text>
</comment>
<organism evidence="11">
    <name type="scientific">Pseudomonas putida (strain ATCC 700007 / DSM 6899 / JCM 31910 / BCRC 17059 / LMG 24140 / F1)</name>
    <dbReference type="NCBI Taxonomy" id="351746"/>
    <lineage>
        <taxon>Bacteria</taxon>
        <taxon>Pseudomonadati</taxon>
        <taxon>Pseudomonadota</taxon>
        <taxon>Gammaproteobacteria</taxon>
        <taxon>Pseudomonadales</taxon>
        <taxon>Pseudomonadaceae</taxon>
        <taxon>Pseudomonas</taxon>
    </lineage>
</organism>
<dbReference type="AlphaFoldDB" id="A5WAU5"/>
<feature type="binding site" evidence="9">
    <location>
        <position position="66"/>
    </location>
    <ligand>
        <name>substrate</name>
    </ligand>
</feature>
<evidence type="ECO:0000256" key="9">
    <source>
        <dbReference type="HAMAP-Rule" id="MF_00197"/>
    </source>
</evidence>
<comment type="pathway">
    <text evidence="1 9">Amino-acid biosynthesis; L-lysine biosynthesis via DAP pathway; DL-2,6-diaminopimelate from LL-2,6-diaminopimelate: step 1/1.</text>
</comment>
<dbReference type="FunFam" id="3.10.310.10:FF:000004">
    <property type="entry name" value="Diaminopimelate epimerase"/>
    <property type="match status" value="1"/>
</dbReference>
<dbReference type="InterPro" id="IPR001653">
    <property type="entry name" value="DAP_epimerase_DapF"/>
</dbReference>
<gene>
    <name evidence="9" type="primary">dapF</name>
    <name evidence="11" type="ordered locus">Pput_5137</name>
</gene>
<dbReference type="GO" id="GO:0009089">
    <property type="term" value="P:lysine biosynthetic process via diaminopimelate"/>
    <property type="evidence" value="ECO:0007669"/>
    <property type="project" value="UniProtKB-UniRule"/>
</dbReference>
<dbReference type="PANTHER" id="PTHR31689:SF0">
    <property type="entry name" value="DIAMINOPIMELATE EPIMERASE"/>
    <property type="match status" value="1"/>
</dbReference>
<feature type="binding site" evidence="9">
    <location>
        <begin position="210"/>
        <end position="211"/>
    </location>
    <ligand>
        <name>substrate</name>
    </ligand>
</feature>
<evidence type="ECO:0000313" key="11">
    <source>
        <dbReference type="EMBL" id="ABQ81255.1"/>
    </source>
</evidence>
<evidence type="ECO:0000256" key="4">
    <source>
        <dbReference type="ARBA" id="ARBA00022490"/>
    </source>
</evidence>
<sequence length="276" mass="30223">MLLRFTKMHGLGNDFMVLDLVSQHAHIQPKHAKQWGDRHTGIGFDQLLIVEAPNNPEVDFRYRIFNADGSEVEQCGNGARCFARFVLDKRLTAKKRIRVETKSGIIVLDVQNDGQVSVNMGPPRFIPAEIPFVADAQAPSYPLVVDGQLYSIAAVSMGNPHAVLRVDDVSTAPVHELGPKIENHPRFPQRVNAGFIQVIDRHRANLRVWERGAGETQACGTGACAAAVAAISQGWMDSPVSLDLPGGRLHIEWAGPGKPVMMTGPAVRVYEGQVRL</sequence>
<name>A5WAU5_PSEP1</name>
<dbReference type="HAMAP" id="MF_00197">
    <property type="entry name" value="DAP_epimerase"/>
    <property type="match status" value="1"/>
</dbReference>
<dbReference type="KEGG" id="ppf:Pput_5137"/>
<dbReference type="PROSITE" id="PS01326">
    <property type="entry name" value="DAP_EPIMERASE"/>
    <property type="match status" value="1"/>
</dbReference>
<feature type="active site" description="Proton acceptor" evidence="9">
    <location>
        <position position="219"/>
    </location>
</feature>
<feature type="binding site" evidence="9">
    <location>
        <begin position="220"/>
        <end position="221"/>
    </location>
    <ligand>
        <name>substrate</name>
    </ligand>
</feature>
<feature type="binding site" evidence="9">
    <location>
        <position position="13"/>
    </location>
    <ligand>
        <name>substrate</name>
    </ligand>
</feature>
<feature type="site" description="Could be important to modulate the pK values of the two catalytic cysteine residues" evidence="9">
    <location>
        <position position="161"/>
    </location>
</feature>
<dbReference type="EC" id="5.1.1.7" evidence="3 9"/>
<comment type="subunit">
    <text evidence="9">Homodimer.</text>
</comment>
<evidence type="ECO:0000256" key="6">
    <source>
        <dbReference type="ARBA" id="ARBA00023154"/>
    </source>
</evidence>
<accession>A5WAU5</accession>
<feature type="active site" evidence="10">
    <location>
        <position position="75"/>
    </location>
</feature>
<feature type="site" description="Important for dimerization" evidence="9">
    <location>
        <position position="270"/>
    </location>
</feature>
<evidence type="ECO:0000256" key="3">
    <source>
        <dbReference type="ARBA" id="ARBA00013080"/>
    </source>
</evidence>
<evidence type="ECO:0000256" key="7">
    <source>
        <dbReference type="ARBA" id="ARBA00023235"/>
    </source>
</evidence>
<dbReference type="GO" id="GO:0005829">
    <property type="term" value="C:cytosol"/>
    <property type="evidence" value="ECO:0007669"/>
    <property type="project" value="TreeGrafter"/>
</dbReference>
<feature type="binding site" evidence="9">
    <location>
        <position position="159"/>
    </location>
    <ligand>
        <name>substrate</name>
    </ligand>
</feature>
<dbReference type="UniPathway" id="UPA00034">
    <property type="reaction ID" value="UER00025"/>
</dbReference>
<dbReference type="GO" id="GO:0008837">
    <property type="term" value="F:diaminopimelate epimerase activity"/>
    <property type="evidence" value="ECO:0007669"/>
    <property type="project" value="UniProtKB-UniRule"/>
</dbReference>
<feature type="binding site" evidence="9">
    <location>
        <begin position="76"/>
        <end position="77"/>
    </location>
    <ligand>
        <name>substrate</name>
    </ligand>
</feature>
<evidence type="ECO:0000256" key="10">
    <source>
        <dbReference type="PROSITE-ProRule" id="PRU10125"/>
    </source>
</evidence>
<dbReference type="FunFam" id="3.10.310.10:FF:000001">
    <property type="entry name" value="Diaminopimelate epimerase"/>
    <property type="match status" value="1"/>
</dbReference>
<dbReference type="HOGENOM" id="CLU_053306_1_1_6"/>
<comment type="function">
    <text evidence="9">Catalyzes the stereoinversion of LL-2,6-diaminopimelate (L,L-DAP) to meso-diaminopimelate (meso-DAP), a precursor of L-lysine and an essential component of the bacterial peptidoglycan.</text>
</comment>
<keyword evidence="4 9" id="KW-0963">Cytoplasm</keyword>
<proteinExistence type="inferred from homology"/>
<evidence type="ECO:0000256" key="5">
    <source>
        <dbReference type="ARBA" id="ARBA00022605"/>
    </source>
</evidence>
<dbReference type="eggNOG" id="COG0253">
    <property type="taxonomic scope" value="Bacteria"/>
</dbReference>
<dbReference type="SUPFAM" id="SSF54506">
    <property type="entry name" value="Diaminopimelate epimerase-like"/>
    <property type="match status" value="1"/>
</dbReference>
<evidence type="ECO:0000256" key="8">
    <source>
        <dbReference type="ARBA" id="ARBA00051712"/>
    </source>
</evidence>
<feature type="binding site" evidence="9">
    <location>
        <position position="192"/>
    </location>
    <ligand>
        <name>substrate</name>
    </ligand>
</feature>
<comment type="subcellular location">
    <subcellularLocation>
        <location evidence="9">Cytoplasm</location>
    </subcellularLocation>
</comment>
<dbReference type="Pfam" id="PF01678">
    <property type="entry name" value="DAP_epimerase"/>
    <property type="match status" value="2"/>
</dbReference>
<keyword evidence="5 9" id="KW-0028">Amino-acid biosynthesis</keyword>